<dbReference type="InterPro" id="IPR043502">
    <property type="entry name" value="DNA/RNA_pol_sf"/>
</dbReference>
<proteinExistence type="predicted"/>
<evidence type="ECO:0000256" key="5">
    <source>
        <dbReference type="ARBA" id="ARBA00022801"/>
    </source>
</evidence>
<dbReference type="AlphaFoldDB" id="A0AAV1K114"/>
<organism evidence="8 9">
    <name type="scientific">Leptosia nina</name>
    <dbReference type="NCBI Taxonomy" id="320188"/>
    <lineage>
        <taxon>Eukaryota</taxon>
        <taxon>Metazoa</taxon>
        <taxon>Ecdysozoa</taxon>
        <taxon>Arthropoda</taxon>
        <taxon>Hexapoda</taxon>
        <taxon>Insecta</taxon>
        <taxon>Pterygota</taxon>
        <taxon>Neoptera</taxon>
        <taxon>Endopterygota</taxon>
        <taxon>Lepidoptera</taxon>
        <taxon>Glossata</taxon>
        <taxon>Ditrysia</taxon>
        <taxon>Papilionoidea</taxon>
        <taxon>Pieridae</taxon>
        <taxon>Pierinae</taxon>
        <taxon>Leptosia</taxon>
    </lineage>
</organism>
<name>A0AAV1K114_9NEOP</name>
<dbReference type="Pfam" id="PF17917">
    <property type="entry name" value="RT_RNaseH"/>
    <property type="match status" value="1"/>
</dbReference>
<dbReference type="EMBL" id="CAVLEF010000278">
    <property type="protein sequence ID" value="CAK1554366.1"/>
    <property type="molecule type" value="Genomic_DNA"/>
</dbReference>
<evidence type="ECO:0000256" key="4">
    <source>
        <dbReference type="ARBA" id="ARBA00022759"/>
    </source>
</evidence>
<reference evidence="8 9" key="1">
    <citation type="submission" date="2023-11" db="EMBL/GenBank/DDBJ databases">
        <authorList>
            <person name="Okamura Y."/>
        </authorList>
    </citation>
    <scope>NUCLEOTIDE SEQUENCE [LARGE SCALE GENOMIC DNA]</scope>
</reference>
<dbReference type="PANTHER" id="PTHR37984">
    <property type="entry name" value="PROTEIN CBG26694"/>
    <property type="match status" value="1"/>
</dbReference>
<keyword evidence="2" id="KW-0548">Nucleotidyltransferase</keyword>
<dbReference type="InterPro" id="IPR041373">
    <property type="entry name" value="RT_RNaseH"/>
</dbReference>
<evidence type="ECO:0000256" key="2">
    <source>
        <dbReference type="ARBA" id="ARBA00022695"/>
    </source>
</evidence>
<feature type="domain" description="Reverse transcriptase RNase H-like" evidence="7">
    <location>
        <begin position="2"/>
        <end position="76"/>
    </location>
</feature>
<gene>
    <name evidence="8" type="ORF">LNINA_LOCUS13287</name>
</gene>
<dbReference type="GO" id="GO:0004519">
    <property type="term" value="F:endonuclease activity"/>
    <property type="evidence" value="ECO:0007669"/>
    <property type="project" value="UniProtKB-KW"/>
</dbReference>
<evidence type="ECO:0000313" key="8">
    <source>
        <dbReference type="EMBL" id="CAK1554366.1"/>
    </source>
</evidence>
<dbReference type="PANTHER" id="PTHR37984:SF11">
    <property type="entry name" value="INTEGRASE CATALYTIC DOMAIN-CONTAINING PROTEIN"/>
    <property type="match status" value="1"/>
</dbReference>
<evidence type="ECO:0000256" key="1">
    <source>
        <dbReference type="ARBA" id="ARBA00022679"/>
    </source>
</evidence>
<dbReference type="InterPro" id="IPR050951">
    <property type="entry name" value="Retrovirus_Pol_polyprotein"/>
</dbReference>
<keyword evidence="5" id="KW-0378">Hydrolase</keyword>
<comment type="caution">
    <text evidence="8">The sequence shown here is derived from an EMBL/GenBank/DDBJ whole genome shotgun (WGS) entry which is preliminary data.</text>
</comment>
<keyword evidence="1" id="KW-0808">Transferase</keyword>
<protein>
    <recommendedName>
        <fullName evidence="7">Reverse transcriptase RNase H-like domain-containing protein</fullName>
    </recommendedName>
</protein>
<dbReference type="CDD" id="cd09274">
    <property type="entry name" value="RNase_HI_RT_Ty3"/>
    <property type="match status" value="1"/>
</dbReference>
<evidence type="ECO:0000256" key="6">
    <source>
        <dbReference type="ARBA" id="ARBA00022918"/>
    </source>
</evidence>
<evidence type="ECO:0000259" key="7">
    <source>
        <dbReference type="Pfam" id="PF17917"/>
    </source>
</evidence>
<evidence type="ECO:0000256" key="3">
    <source>
        <dbReference type="ARBA" id="ARBA00022722"/>
    </source>
</evidence>
<evidence type="ECO:0000313" key="9">
    <source>
        <dbReference type="Proteomes" id="UP001497472"/>
    </source>
</evidence>
<keyword evidence="3" id="KW-0540">Nuclease</keyword>
<keyword evidence="6" id="KW-0695">RNA-directed DNA polymerase</keyword>
<keyword evidence="4" id="KW-0255">Endonuclease</keyword>
<sequence>MIIAFGNKTLTPCERRYCQTEKEALTLVWAVEHFHMFLYGKEFELVTDHKPLEVIFGPKSKPCARIERWVLRLQSYKFKVNTKYSGADHTSSCIFARNYG</sequence>
<dbReference type="Proteomes" id="UP001497472">
    <property type="component" value="Unassembled WGS sequence"/>
</dbReference>
<dbReference type="GO" id="GO:0016787">
    <property type="term" value="F:hydrolase activity"/>
    <property type="evidence" value="ECO:0007669"/>
    <property type="project" value="UniProtKB-KW"/>
</dbReference>
<dbReference type="SUPFAM" id="SSF56672">
    <property type="entry name" value="DNA/RNA polymerases"/>
    <property type="match status" value="1"/>
</dbReference>
<dbReference type="GO" id="GO:0003964">
    <property type="term" value="F:RNA-directed DNA polymerase activity"/>
    <property type="evidence" value="ECO:0007669"/>
    <property type="project" value="UniProtKB-KW"/>
</dbReference>
<accession>A0AAV1K114</accession>
<keyword evidence="9" id="KW-1185">Reference proteome</keyword>